<keyword evidence="1" id="KW-0813">Transport</keyword>
<organism evidence="3 4">
    <name type="scientific">Cognatishimia coralii</name>
    <dbReference type="NCBI Taxonomy" id="3083254"/>
    <lineage>
        <taxon>Bacteria</taxon>
        <taxon>Pseudomonadati</taxon>
        <taxon>Pseudomonadota</taxon>
        <taxon>Alphaproteobacteria</taxon>
        <taxon>Rhodobacterales</taxon>
        <taxon>Paracoccaceae</taxon>
        <taxon>Cognatishimia</taxon>
    </lineage>
</organism>
<gene>
    <name evidence="3" type="ORF">WG622_16670</name>
</gene>
<keyword evidence="1" id="KW-0249">Electron transport</keyword>
<name>A0ABU8QKD7_9RHOB</name>
<sequence>MVKVLVLLSAGRDEFSGKAVPSASDARAVKMALNLKNADVTYAHIGSADEPSLRLYLGLGCPEIEVWTLEADASLSSTLSKHLEAIEADLILTGAASSSMASQGLLPYKLASKLSRLLLPGVVSVDLESSRITGVCPAPDRTRRLIAAELPAIATVSPLAPDPGQVVQSWQRSGRIVRETDTSISVSKQVPNVARRRFRAKPLTVPVGNRAWERVRSVIGSVDVAPKARAMSPEQAAQAILSKLEDLGFAVAESSANDDAKKTKVGEDSND</sequence>
<dbReference type="Pfam" id="PF01012">
    <property type="entry name" value="ETF"/>
    <property type="match status" value="1"/>
</dbReference>
<dbReference type="InterPro" id="IPR014730">
    <property type="entry name" value="ETF_a/b_N"/>
</dbReference>
<evidence type="ECO:0000313" key="4">
    <source>
        <dbReference type="Proteomes" id="UP001368270"/>
    </source>
</evidence>
<accession>A0ABU8QKD7</accession>
<reference evidence="3 4" key="1">
    <citation type="submission" date="2024-03" db="EMBL/GenBank/DDBJ databases">
        <title>Cognatishimia coralii sp. nov., a marine bacterium isolated from coral surrounding seawater.</title>
        <authorList>
            <person name="Liu X."/>
            <person name="Liu S."/>
            <person name="Sun H."/>
            <person name="Zhang Y."/>
        </authorList>
    </citation>
    <scope>NUCLEOTIDE SEQUENCE [LARGE SCALE GENOMIC DNA]</scope>
    <source>
        <strain evidence="3 4">D5M38</strain>
    </source>
</reference>
<dbReference type="InterPro" id="IPR014729">
    <property type="entry name" value="Rossmann-like_a/b/a_fold"/>
</dbReference>
<dbReference type="EMBL" id="JBBGAZ010000013">
    <property type="protein sequence ID" value="MEJ5219892.1"/>
    <property type="molecule type" value="Genomic_DNA"/>
</dbReference>
<keyword evidence="4" id="KW-1185">Reference proteome</keyword>
<dbReference type="RefSeq" id="WP_243614288.1">
    <property type="nucleotide sequence ID" value="NZ_JBBGAZ010000013.1"/>
</dbReference>
<feature type="domain" description="Electron transfer flavoprotein alpha/beta-subunit N-terminal" evidence="2">
    <location>
        <begin position="18"/>
        <end position="163"/>
    </location>
</feature>
<proteinExistence type="predicted"/>
<protein>
    <recommendedName>
        <fullName evidence="2">Electron transfer flavoprotein alpha/beta-subunit N-terminal domain-containing protein</fullName>
    </recommendedName>
</protein>
<evidence type="ECO:0000256" key="1">
    <source>
        <dbReference type="ARBA" id="ARBA00022982"/>
    </source>
</evidence>
<evidence type="ECO:0000313" key="3">
    <source>
        <dbReference type="EMBL" id="MEJ5219892.1"/>
    </source>
</evidence>
<dbReference type="Gene3D" id="3.40.50.620">
    <property type="entry name" value="HUPs"/>
    <property type="match status" value="1"/>
</dbReference>
<dbReference type="Proteomes" id="UP001368270">
    <property type="component" value="Unassembled WGS sequence"/>
</dbReference>
<comment type="caution">
    <text evidence="3">The sequence shown here is derived from an EMBL/GenBank/DDBJ whole genome shotgun (WGS) entry which is preliminary data.</text>
</comment>
<evidence type="ECO:0000259" key="2">
    <source>
        <dbReference type="Pfam" id="PF01012"/>
    </source>
</evidence>
<dbReference type="SUPFAM" id="SSF52402">
    <property type="entry name" value="Adenine nucleotide alpha hydrolases-like"/>
    <property type="match status" value="1"/>
</dbReference>